<keyword evidence="2" id="KW-1185">Reference proteome</keyword>
<reference evidence="1 2" key="1">
    <citation type="submission" date="2021-06" db="EMBL/GenBank/DDBJ databases">
        <authorList>
            <person name="Palmer J.M."/>
        </authorList>
    </citation>
    <scope>NUCLEOTIDE SEQUENCE [LARGE SCALE GENOMIC DNA]</scope>
    <source>
        <strain evidence="2">if_2019</strain>
        <tissue evidence="1">Muscle</tissue>
    </source>
</reference>
<evidence type="ECO:0000313" key="2">
    <source>
        <dbReference type="Proteomes" id="UP001482620"/>
    </source>
</evidence>
<organism evidence="1 2">
    <name type="scientific">Ilyodon furcidens</name>
    <name type="common">goldbreast splitfin</name>
    <dbReference type="NCBI Taxonomy" id="33524"/>
    <lineage>
        <taxon>Eukaryota</taxon>
        <taxon>Metazoa</taxon>
        <taxon>Chordata</taxon>
        <taxon>Craniata</taxon>
        <taxon>Vertebrata</taxon>
        <taxon>Euteleostomi</taxon>
        <taxon>Actinopterygii</taxon>
        <taxon>Neopterygii</taxon>
        <taxon>Teleostei</taxon>
        <taxon>Neoteleostei</taxon>
        <taxon>Acanthomorphata</taxon>
        <taxon>Ovalentaria</taxon>
        <taxon>Atherinomorphae</taxon>
        <taxon>Cyprinodontiformes</taxon>
        <taxon>Goodeidae</taxon>
        <taxon>Ilyodon</taxon>
    </lineage>
</organism>
<gene>
    <name evidence="1" type="ORF">ILYODFUR_003936</name>
</gene>
<dbReference type="EMBL" id="JAHRIQ010011795">
    <property type="protein sequence ID" value="MEQ2224102.1"/>
    <property type="molecule type" value="Genomic_DNA"/>
</dbReference>
<protein>
    <submittedName>
        <fullName evidence="1">Uncharacterized protein</fullName>
    </submittedName>
</protein>
<proteinExistence type="predicted"/>
<evidence type="ECO:0000313" key="1">
    <source>
        <dbReference type="EMBL" id="MEQ2224102.1"/>
    </source>
</evidence>
<dbReference type="Proteomes" id="UP001482620">
    <property type="component" value="Unassembled WGS sequence"/>
</dbReference>
<comment type="caution">
    <text evidence="1">The sequence shown here is derived from an EMBL/GenBank/DDBJ whole genome shotgun (WGS) entry which is preliminary data.</text>
</comment>
<accession>A0ABV0SU11</accession>
<sequence length="77" mass="8667">MRKTCLIVGCAARGGQDQCSFYRLPALIENHSEKTQILSTQRGLLWLNRISKEDLDGLNLTPGRVCSAYFVTELPRI</sequence>
<name>A0ABV0SU11_9TELE</name>